<comment type="caution">
    <text evidence="1">The sequence shown here is derived from an EMBL/GenBank/DDBJ whole genome shotgun (WGS) entry which is preliminary data.</text>
</comment>
<dbReference type="AlphaFoldDB" id="M5EVQ2"/>
<gene>
    <name evidence="1" type="ORF">MESS2_730193</name>
</gene>
<accession>M5EVQ2</accession>
<organism evidence="1 2">
    <name type="scientific">Mesorhizobium metallidurans STM 2683</name>
    <dbReference type="NCBI Taxonomy" id="1297569"/>
    <lineage>
        <taxon>Bacteria</taxon>
        <taxon>Pseudomonadati</taxon>
        <taxon>Pseudomonadota</taxon>
        <taxon>Alphaproteobacteria</taxon>
        <taxon>Hyphomicrobiales</taxon>
        <taxon>Phyllobacteriaceae</taxon>
        <taxon>Mesorhizobium</taxon>
    </lineage>
</organism>
<sequence>MKHDKARAAAILARFRRGFYLRTKVPRQRRLPNVAAVAIATHEAVAAVGSMPLRALSETGFV</sequence>
<name>M5EVQ2_9HYPH</name>
<evidence type="ECO:0000313" key="2">
    <source>
        <dbReference type="Proteomes" id="UP000012062"/>
    </source>
</evidence>
<dbReference type="Proteomes" id="UP000012062">
    <property type="component" value="Unassembled WGS sequence"/>
</dbReference>
<reference evidence="1 2" key="1">
    <citation type="submission" date="2013-02" db="EMBL/GenBank/DDBJ databases">
        <authorList>
            <person name="Genoscope - CEA"/>
        </authorList>
    </citation>
    <scope>NUCLEOTIDE SEQUENCE [LARGE SCALE GENOMIC DNA]</scope>
    <source>
        <strain evidence="1 2">STM 2683</strain>
    </source>
</reference>
<protein>
    <submittedName>
        <fullName evidence="1">Uncharacterized protein</fullName>
    </submittedName>
</protein>
<dbReference type="EMBL" id="CAUM01000143">
    <property type="protein sequence ID" value="CCV08297.1"/>
    <property type="molecule type" value="Genomic_DNA"/>
</dbReference>
<evidence type="ECO:0000313" key="1">
    <source>
        <dbReference type="EMBL" id="CCV08297.1"/>
    </source>
</evidence>
<keyword evidence="2" id="KW-1185">Reference proteome</keyword>
<proteinExistence type="predicted"/>